<feature type="non-terminal residue" evidence="2">
    <location>
        <position position="1"/>
    </location>
</feature>
<evidence type="ECO:0000256" key="1">
    <source>
        <dbReference type="SAM" id="Coils"/>
    </source>
</evidence>
<comment type="caution">
    <text evidence="2">The sequence shown here is derived from an EMBL/GenBank/DDBJ whole genome shotgun (WGS) entry which is preliminary data.</text>
</comment>
<dbReference type="EMBL" id="MPON01000006">
    <property type="protein sequence ID" value="OKA36407.1"/>
    <property type="molecule type" value="Genomic_DNA"/>
</dbReference>
<dbReference type="AlphaFoldDB" id="A0A1Q4LAG4"/>
<dbReference type="Proteomes" id="UP000186535">
    <property type="component" value="Unassembled WGS sequence"/>
</dbReference>
<proteinExistence type="predicted"/>
<evidence type="ECO:0000313" key="2">
    <source>
        <dbReference type="EMBL" id="OKA36407.1"/>
    </source>
</evidence>
<keyword evidence="1" id="KW-0175">Coiled coil</keyword>
<feature type="coiled-coil region" evidence="1">
    <location>
        <begin position="13"/>
        <end position="68"/>
    </location>
</feature>
<gene>
    <name evidence="2" type="ORF">BJR07_20270</name>
</gene>
<reference evidence="2 3" key="1">
    <citation type="submission" date="2016-11" db="EMBL/GenBank/DDBJ databases">
        <title>Identification of Bacillus cereus isolated from egg-white.</title>
        <authorList>
            <person name="Soni A."/>
            <person name="Oey I."/>
            <person name="Silcock P."/>
            <person name="Bremer P."/>
        </authorList>
    </citation>
    <scope>NUCLEOTIDE SEQUENCE [LARGE SCALE GENOMIC DNA]</scope>
    <source>
        <strain evidence="2 3">NZAS03</strain>
    </source>
</reference>
<protein>
    <submittedName>
        <fullName evidence="2">Uncharacterized protein</fullName>
    </submittedName>
</protein>
<organism evidence="2 3">
    <name type="scientific">Bacillus cereus</name>
    <dbReference type="NCBI Taxonomy" id="1396"/>
    <lineage>
        <taxon>Bacteria</taxon>
        <taxon>Bacillati</taxon>
        <taxon>Bacillota</taxon>
        <taxon>Bacilli</taxon>
        <taxon>Bacillales</taxon>
        <taxon>Bacillaceae</taxon>
        <taxon>Bacillus</taxon>
        <taxon>Bacillus cereus group</taxon>
    </lineage>
</organism>
<accession>A0A1Q4LAG4</accession>
<name>A0A1Q4LAG4_BACCE</name>
<evidence type="ECO:0000313" key="3">
    <source>
        <dbReference type="Proteomes" id="UP000186535"/>
    </source>
</evidence>
<sequence>KVDRIEIKEETNTKDIEREIKRCKSKIERLKDLYVDGDISKKKYKNDVDELNEKIYDLEQKLLSAENKISHDHIRENLKRISELWEHIDDQTKTESIRGVMDTMTIEIQGKDVVITSHTLL</sequence>